<name>G8JSS3_ERECY</name>
<dbReference type="GeneID" id="11471677"/>
<dbReference type="PANTHER" id="PTHR13202:SF0">
    <property type="entry name" value="SIGNAL PEPTIDASE COMPLEX SUBUNIT 1"/>
    <property type="match status" value="1"/>
</dbReference>
<dbReference type="STRING" id="931890.G8JSS3"/>
<evidence type="ECO:0000313" key="11">
    <source>
        <dbReference type="Proteomes" id="UP000006790"/>
    </source>
</evidence>
<dbReference type="RefSeq" id="XP_003646612.1">
    <property type="nucleotide sequence ID" value="XM_003646564.1"/>
</dbReference>
<evidence type="ECO:0000256" key="4">
    <source>
        <dbReference type="ARBA" id="ARBA00022692"/>
    </source>
</evidence>
<evidence type="ECO:0000256" key="7">
    <source>
        <dbReference type="ARBA" id="ARBA00023136"/>
    </source>
</evidence>
<keyword evidence="7 9" id="KW-0472">Membrane</keyword>
<dbReference type="PANTHER" id="PTHR13202">
    <property type="entry name" value="MICROSOMAL SIGNAL PEPTIDASE 12 KDA SUBUNIT"/>
    <property type="match status" value="1"/>
</dbReference>
<dbReference type="GO" id="GO:0005787">
    <property type="term" value="C:signal peptidase complex"/>
    <property type="evidence" value="ECO:0007669"/>
    <property type="project" value="EnsemblFungi"/>
</dbReference>
<evidence type="ECO:0000256" key="3">
    <source>
        <dbReference type="ARBA" id="ARBA00017059"/>
    </source>
</evidence>
<dbReference type="eggNOG" id="KOG4112">
    <property type="taxonomic scope" value="Eukaryota"/>
</dbReference>
<keyword evidence="6 9" id="KW-1133">Transmembrane helix</keyword>
<dbReference type="EMBL" id="CP002500">
    <property type="protein sequence ID" value="AET39795.1"/>
    <property type="molecule type" value="Genomic_DNA"/>
</dbReference>
<dbReference type="OMA" id="KLQWVQP"/>
<keyword evidence="5" id="KW-0256">Endoplasmic reticulum</keyword>
<dbReference type="GO" id="GO:0006465">
    <property type="term" value="P:signal peptide processing"/>
    <property type="evidence" value="ECO:0007669"/>
    <property type="project" value="EnsemblFungi"/>
</dbReference>
<evidence type="ECO:0000256" key="2">
    <source>
        <dbReference type="ARBA" id="ARBA00005245"/>
    </source>
</evidence>
<protein>
    <recommendedName>
        <fullName evidence="3">Signal peptidase complex subunit 1</fullName>
    </recommendedName>
</protein>
<feature type="transmembrane region" description="Helical" evidence="9">
    <location>
        <begin position="21"/>
        <end position="44"/>
    </location>
</feature>
<comment type="similarity">
    <text evidence="2">Belongs to the SPCS1 family.</text>
</comment>
<accession>G8JSS3</accession>
<comment type="function">
    <text evidence="8">Component of the signal peptidase complex (SPC) which catalyzes the cleavage of N-terminal signal sequences from nascent proteins as they are translocated into the lumen of the endoplasmic reticulum. Dispensable for SPC enzymatic activity.</text>
</comment>
<evidence type="ECO:0000256" key="1">
    <source>
        <dbReference type="ARBA" id="ARBA00004477"/>
    </source>
</evidence>
<dbReference type="AlphaFoldDB" id="G8JSS3"/>
<comment type="subcellular location">
    <subcellularLocation>
        <location evidence="1">Endoplasmic reticulum membrane</location>
        <topology evidence="1">Multi-pass membrane protein</topology>
    </subcellularLocation>
</comment>
<reference evidence="11" key="1">
    <citation type="journal article" date="2012" name="G3 (Bethesda)">
        <title>Pichia sorbitophila, an interspecies yeast hybrid reveals early steps of genome resolution following polyploidization.</title>
        <authorList>
            <person name="Leh Louis V."/>
            <person name="Despons L."/>
            <person name="Friedrich A."/>
            <person name="Martin T."/>
            <person name="Durrens P."/>
            <person name="Casaregola S."/>
            <person name="Neuveglise C."/>
            <person name="Fairhead C."/>
            <person name="Marck C."/>
            <person name="Cruz J.A."/>
            <person name="Straub M.L."/>
            <person name="Kugler V."/>
            <person name="Sacerdot C."/>
            <person name="Uzunov Z."/>
            <person name="Thierry A."/>
            <person name="Weiss S."/>
            <person name="Bleykasten C."/>
            <person name="De Montigny J."/>
            <person name="Jacques N."/>
            <person name="Jung P."/>
            <person name="Lemaire M."/>
            <person name="Mallet S."/>
            <person name="Morel G."/>
            <person name="Richard G.F."/>
            <person name="Sarkar A."/>
            <person name="Savel G."/>
            <person name="Schacherer J."/>
            <person name="Seret M.L."/>
            <person name="Talla E."/>
            <person name="Samson G."/>
            <person name="Jubin C."/>
            <person name="Poulain J."/>
            <person name="Vacherie B."/>
            <person name="Barbe V."/>
            <person name="Pelletier E."/>
            <person name="Sherman D.J."/>
            <person name="Westhof E."/>
            <person name="Weissenbach J."/>
            <person name="Baret P.V."/>
            <person name="Wincker P."/>
            <person name="Gaillardin C."/>
            <person name="Dujon B."/>
            <person name="Souciet J.L."/>
        </authorList>
    </citation>
    <scope>NUCLEOTIDE SEQUENCE [LARGE SCALE GENOMIC DNA]</scope>
    <source>
        <strain evidence="11">CBS 270.75 / DBVPG 7215 / KCTC 17166 / NRRL Y-17582</strain>
    </source>
</reference>
<dbReference type="GO" id="GO:0045047">
    <property type="term" value="P:protein targeting to ER"/>
    <property type="evidence" value="ECO:0007669"/>
    <property type="project" value="EnsemblFungi"/>
</dbReference>
<dbReference type="HOGENOM" id="CLU_134505_2_0_1"/>
<evidence type="ECO:0000313" key="10">
    <source>
        <dbReference type="EMBL" id="AET39795.1"/>
    </source>
</evidence>
<keyword evidence="11" id="KW-1185">Reference proteome</keyword>
<evidence type="ECO:0000256" key="6">
    <source>
        <dbReference type="ARBA" id="ARBA00022989"/>
    </source>
</evidence>
<dbReference type="Proteomes" id="UP000006790">
    <property type="component" value="Chromosome 4"/>
</dbReference>
<dbReference type="KEGG" id="erc:Ecym_4783"/>
<evidence type="ECO:0000256" key="8">
    <source>
        <dbReference type="ARBA" id="ARBA00045204"/>
    </source>
</evidence>
<feature type="transmembrane region" description="Helical" evidence="9">
    <location>
        <begin position="50"/>
        <end position="70"/>
    </location>
</feature>
<dbReference type="FunCoup" id="G8JSS3">
    <property type="interactions" value="149"/>
</dbReference>
<dbReference type="InParanoid" id="G8JSS3"/>
<evidence type="ECO:0000256" key="5">
    <source>
        <dbReference type="ARBA" id="ARBA00022824"/>
    </source>
</evidence>
<keyword evidence="4 9" id="KW-0812">Transmembrane</keyword>
<gene>
    <name evidence="10" type="ordered locus">Ecym_4783</name>
</gene>
<organism evidence="10 11">
    <name type="scientific">Eremothecium cymbalariae (strain CBS 270.75 / DBVPG 7215 / KCTC 17166 / NRRL Y-17582)</name>
    <name type="common">Yeast</name>
    <dbReference type="NCBI Taxonomy" id="931890"/>
    <lineage>
        <taxon>Eukaryota</taxon>
        <taxon>Fungi</taxon>
        <taxon>Dikarya</taxon>
        <taxon>Ascomycota</taxon>
        <taxon>Saccharomycotina</taxon>
        <taxon>Saccharomycetes</taxon>
        <taxon>Saccharomycetales</taxon>
        <taxon>Saccharomycetaceae</taxon>
        <taxon>Eremothecium</taxon>
    </lineage>
</organism>
<dbReference type="Pfam" id="PF06645">
    <property type="entry name" value="SPC12"/>
    <property type="match status" value="1"/>
</dbReference>
<evidence type="ECO:0000256" key="9">
    <source>
        <dbReference type="SAM" id="Phobius"/>
    </source>
</evidence>
<proteinExistence type="inferred from homology"/>
<sequence>MEVLQELGWKLLFPIDFESQRYTAAISSKLIAVGTVLGCLLGYFTNCCLMTVYTFGATYILTLLIVVPAYPAYNKKRVNWVGSTSVNTKRL</sequence>
<dbReference type="InterPro" id="IPR009542">
    <property type="entry name" value="Spc1/SPCS1"/>
</dbReference>
<dbReference type="OrthoDB" id="263893at2759"/>